<protein>
    <recommendedName>
        <fullName evidence="3">SH3 domain-containing protein</fullName>
    </recommendedName>
</protein>
<gene>
    <name evidence="1" type="ORF">OCV57_04960</name>
</gene>
<dbReference type="RefSeq" id="WP_041337517.1">
    <property type="nucleotide sequence ID" value="NZ_JAOQJZ010000004.1"/>
</dbReference>
<proteinExistence type="predicted"/>
<reference evidence="1 2" key="1">
    <citation type="journal article" date="2021" name="ISME Commun">
        <title>Automated analysis of genomic sequences facilitates high-throughput and comprehensive description of bacteria.</title>
        <authorList>
            <person name="Hitch T.C.A."/>
        </authorList>
    </citation>
    <scope>NUCLEOTIDE SEQUENCE [LARGE SCALE GENOMIC DNA]</scope>
    <source>
        <strain evidence="1 2">Sanger_31</strain>
    </source>
</reference>
<evidence type="ECO:0008006" key="3">
    <source>
        <dbReference type="Google" id="ProtNLM"/>
    </source>
</evidence>
<keyword evidence="2" id="KW-1185">Reference proteome</keyword>
<accession>A0AAE3IFF6</accession>
<evidence type="ECO:0000313" key="2">
    <source>
        <dbReference type="Proteomes" id="UP001208131"/>
    </source>
</evidence>
<sequence>MDTKETSYSQMVTVTRLNYRSDCNFTAGTIVGVLEDNTPVKVADDFYEFHHGHYWRKIKLGRKHYYVVADWLKKI</sequence>
<comment type="caution">
    <text evidence="1">The sequence shown here is derived from an EMBL/GenBank/DDBJ whole genome shotgun (WGS) entry which is preliminary data.</text>
</comment>
<dbReference type="AlphaFoldDB" id="A0AAE3IFF6"/>
<dbReference type="Proteomes" id="UP001208131">
    <property type="component" value="Unassembled WGS sequence"/>
</dbReference>
<dbReference type="EMBL" id="JAOQJZ010000004">
    <property type="protein sequence ID" value="MCU6705278.1"/>
    <property type="molecule type" value="Genomic_DNA"/>
</dbReference>
<dbReference type="Gene3D" id="2.30.30.40">
    <property type="entry name" value="SH3 Domains"/>
    <property type="match status" value="1"/>
</dbReference>
<organism evidence="1 2">
    <name type="scientific">Hominimerdicola aceti</name>
    <dbReference type="NCBI Taxonomy" id="2981726"/>
    <lineage>
        <taxon>Bacteria</taxon>
        <taxon>Bacillati</taxon>
        <taxon>Bacillota</taxon>
        <taxon>Clostridia</taxon>
        <taxon>Eubacteriales</taxon>
        <taxon>Oscillospiraceae</taxon>
        <taxon>Hominimerdicola</taxon>
    </lineage>
</organism>
<name>A0AAE3IFF6_9FIRM</name>
<evidence type="ECO:0000313" key="1">
    <source>
        <dbReference type="EMBL" id="MCU6705278.1"/>
    </source>
</evidence>